<dbReference type="EMBL" id="MN740669">
    <property type="protein sequence ID" value="QHU06956.1"/>
    <property type="molecule type" value="Genomic_DNA"/>
</dbReference>
<dbReference type="PANTHER" id="PTHR10535">
    <property type="entry name" value="DNA-DIRECTED RNA POLYMERASES I, II, AND III SUBUNIT RPABC1"/>
    <property type="match status" value="1"/>
</dbReference>
<reference evidence="3" key="1">
    <citation type="journal article" date="2020" name="Nature">
        <title>Giant virus diversity and host interactions through global metagenomics.</title>
        <authorList>
            <person name="Schulz F."/>
            <person name="Roux S."/>
            <person name="Paez-Espino D."/>
            <person name="Jungbluth S."/>
            <person name="Walsh D.A."/>
            <person name="Denef V.J."/>
            <person name="McMahon K.D."/>
            <person name="Konstantinidis K.T."/>
            <person name="Eloe-Fadrosh E.A."/>
            <person name="Kyrpides N.C."/>
            <person name="Woyke T."/>
        </authorList>
    </citation>
    <scope>NUCLEOTIDE SEQUENCE</scope>
    <source>
        <strain evidence="3">GVMAG-S-1038524-41</strain>
    </source>
</reference>
<dbReference type="PANTHER" id="PTHR10535:SF0">
    <property type="entry name" value="DNA-DIRECTED RNA POLYMERASES I, II, AND III SUBUNIT RPABC1"/>
    <property type="match status" value="1"/>
</dbReference>
<dbReference type="InterPro" id="IPR035913">
    <property type="entry name" value="RPB5-like_sf"/>
</dbReference>
<dbReference type="GO" id="GO:0005736">
    <property type="term" value="C:RNA polymerase I complex"/>
    <property type="evidence" value="ECO:0007669"/>
    <property type="project" value="TreeGrafter"/>
</dbReference>
<organism evidence="3">
    <name type="scientific">viral metagenome</name>
    <dbReference type="NCBI Taxonomy" id="1070528"/>
    <lineage>
        <taxon>unclassified sequences</taxon>
        <taxon>metagenomes</taxon>
        <taxon>organismal metagenomes</taxon>
    </lineage>
</organism>
<dbReference type="AlphaFoldDB" id="A0A6C0JQ71"/>
<dbReference type="SUPFAM" id="SSF55287">
    <property type="entry name" value="RPB5-like RNA polymerase subunit"/>
    <property type="match status" value="1"/>
</dbReference>
<keyword evidence="1" id="KW-0804">Transcription</keyword>
<dbReference type="GO" id="GO:0042797">
    <property type="term" value="P:tRNA transcription by RNA polymerase III"/>
    <property type="evidence" value="ECO:0007669"/>
    <property type="project" value="TreeGrafter"/>
</dbReference>
<dbReference type="SUPFAM" id="SSF53036">
    <property type="entry name" value="Eukaryotic RPB5 N-terminal domain"/>
    <property type="match status" value="1"/>
</dbReference>
<protein>
    <recommendedName>
        <fullName evidence="2">RNA polymerase subunit H/Rpb5 C-terminal domain-containing protein</fullName>
    </recommendedName>
</protein>
<dbReference type="PIRSF" id="PIRSF000747">
    <property type="entry name" value="RPB5"/>
    <property type="match status" value="1"/>
</dbReference>
<name>A0A6C0JQ71_9ZZZZ</name>
<dbReference type="GO" id="GO:0003677">
    <property type="term" value="F:DNA binding"/>
    <property type="evidence" value="ECO:0007669"/>
    <property type="project" value="InterPro"/>
</dbReference>
<dbReference type="Pfam" id="PF01191">
    <property type="entry name" value="RNA_pol_Rpb5_C"/>
    <property type="match status" value="1"/>
</dbReference>
<evidence type="ECO:0000259" key="2">
    <source>
        <dbReference type="Pfam" id="PF01191"/>
    </source>
</evidence>
<dbReference type="GO" id="GO:0005666">
    <property type="term" value="C:RNA polymerase III complex"/>
    <property type="evidence" value="ECO:0007669"/>
    <property type="project" value="TreeGrafter"/>
</dbReference>
<evidence type="ECO:0000256" key="1">
    <source>
        <dbReference type="ARBA" id="ARBA00023163"/>
    </source>
</evidence>
<evidence type="ECO:0000313" key="3">
    <source>
        <dbReference type="EMBL" id="QHU06956.1"/>
    </source>
</evidence>
<dbReference type="GO" id="GO:0005665">
    <property type="term" value="C:RNA polymerase II, core complex"/>
    <property type="evidence" value="ECO:0007669"/>
    <property type="project" value="TreeGrafter"/>
</dbReference>
<feature type="domain" description="RNA polymerase subunit H/Rpb5 C-terminal" evidence="2">
    <location>
        <begin position="91"/>
        <end position="160"/>
    </location>
</feature>
<dbReference type="InterPro" id="IPR014381">
    <property type="entry name" value="Arch_Rpo5/euc_Rpb5"/>
</dbReference>
<accession>A0A6C0JQ71</accession>
<sequence length="162" mass="18909">MITQRGYKIIDEDDDKLIGTNVEGDQVVVFKQPVLKFNVDRVKEYISLLHKMKMNHCIVIYTDSVTSMTKKLVANSVDINIELFTQEELQYNITKHRLVPQHIRLSPAEAKEFKEKFGLRHPAILRNDPIARFYAYKRGDVIKILRETGEGKRFVTYRIVKG</sequence>
<dbReference type="GO" id="GO:0006366">
    <property type="term" value="P:transcription by RNA polymerase II"/>
    <property type="evidence" value="ECO:0007669"/>
    <property type="project" value="TreeGrafter"/>
</dbReference>
<dbReference type="InterPro" id="IPR000783">
    <property type="entry name" value="RNA_pol_subH/Rpb5_C"/>
</dbReference>
<dbReference type="Gene3D" id="3.90.940.20">
    <property type="entry name" value="RPB5-like RNA polymerase subunit"/>
    <property type="match status" value="1"/>
</dbReference>
<dbReference type="GO" id="GO:0003899">
    <property type="term" value="F:DNA-directed RNA polymerase activity"/>
    <property type="evidence" value="ECO:0007669"/>
    <property type="project" value="InterPro"/>
</dbReference>
<dbReference type="GO" id="GO:0006362">
    <property type="term" value="P:transcription elongation by RNA polymerase I"/>
    <property type="evidence" value="ECO:0007669"/>
    <property type="project" value="TreeGrafter"/>
</dbReference>
<dbReference type="InterPro" id="IPR036710">
    <property type="entry name" value="RNA_pol_Rpb5_N_sf"/>
</dbReference>
<dbReference type="Gene3D" id="3.40.1340.10">
    <property type="entry name" value="RNA polymerase, Rpb5, N-terminal domain"/>
    <property type="match status" value="1"/>
</dbReference>
<proteinExistence type="predicted"/>